<dbReference type="Proteomes" id="UP000253314">
    <property type="component" value="Unassembled WGS sequence"/>
</dbReference>
<organism evidence="3 4">
    <name type="scientific">Bacillus taeanensis</name>
    <dbReference type="NCBI Taxonomy" id="273032"/>
    <lineage>
        <taxon>Bacteria</taxon>
        <taxon>Bacillati</taxon>
        <taxon>Bacillota</taxon>
        <taxon>Bacilli</taxon>
        <taxon>Bacillales</taxon>
        <taxon>Bacillaceae</taxon>
        <taxon>Bacillus</taxon>
    </lineage>
</organism>
<dbReference type="InterPro" id="IPR000667">
    <property type="entry name" value="Peptidase_S13"/>
</dbReference>
<comment type="similarity">
    <text evidence="1">Belongs to the peptidase S13 family.</text>
</comment>
<dbReference type="PANTHER" id="PTHR30023:SF0">
    <property type="entry name" value="PENICILLIN-SENSITIVE CARBOXYPEPTIDASE A"/>
    <property type="match status" value="1"/>
</dbReference>
<comment type="caution">
    <text evidence="3">The sequence shown here is derived from an EMBL/GenBank/DDBJ whole genome shotgun (WGS) entry which is preliminary data.</text>
</comment>
<keyword evidence="3" id="KW-0121">Carboxypeptidase</keyword>
<dbReference type="SUPFAM" id="SSF56601">
    <property type="entry name" value="beta-lactamase/transpeptidase-like"/>
    <property type="match status" value="1"/>
</dbReference>
<keyword evidence="2" id="KW-0378">Hydrolase</keyword>
<gene>
    <name evidence="3" type="primary">dacB</name>
    <name evidence="3" type="ORF">DS031_12425</name>
</gene>
<dbReference type="InterPro" id="IPR012338">
    <property type="entry name" value="Beta-lactam/transpept-like"/>
</dbReference>
<evidence type="ECO:0000313" key="3">
    <source>
        <dbReference type="EMBL" id="RBW69271.1"/>
    </source>
</evidence>
<sequence length="472" mass="51714">MYVKPHVLYAVPNKHSLTYQLNSLLTQEPALEGALAGLSIRSAASGEILYEHLGNARLKPASNLKLFTAAAALSILGEDYSFKTELLTDGKVSFGMIQGNLYVKGKGDPTLLKSDLDNMVKKLKESGIKIIRGNVIADDTWYDDVRYSKDLPWSDETTYYGAQVSALTISPNGDYDAGSVIVGISPGEDLNSKANISLKPETNYITVINETKTVSSEEKKRLVIERGHGTNTIKITGTIPINSKKVKEWIAVWDPTAYALHLFQQSLQEHGIKLLGDATKGKTPETAVLLHTHESIPLSELIIPFMKFSNNGHAETLIKEMGKVIKGEGSWEQGLEVLETELTKLGVNTNTLVLRDGSGISHVNLVPANEISKLLYTIQKKEWFPTYLTSLPIAGHSNRIKGGTLRHRMKETSAQERVKAKTGTLSTVSSLSGYVKTKSGETLIFSILLNNLAVEEKGKEIENKIAELLANL</sequence>
<dbReference type="GO" id="GO:0006508">
    <property type="term" value="P:proteolysis"/>
    <property type="evidence" value="ECO:0007669"/>
    <property type="project" value="InterPro"/>
</dbReference>
<reference evidence="3 4" key="1">
    <citation type="submission" date="2018-07" db="EMBL/GenBank/DDBJ databases">
        <title>Lottiidibacillus patelloidae gen. nov., sp. nov., isolated from the intestinal tract of a marine limpet and the reclassification of B. taeanensis BH030017T, B. algicola KMM 3737T and B. hwajinpoensis SW-72T as genus Lottiidibacillus.</title>
        <authorList>
            <person name="Liu R."/>
            <person name="Huang Z."/>
        </authorList>
    </citation>
    <scope>NUCLEOTIDE SEQUENCE [LARGE SCALE GENOMIC DNA]</scope>
    <source>
        <strain evidence="3 4">BH030017</strain>
    </source>
</reference>
<name>A0A366XZB3_9BACI</name>
<dbReference type="GO" id="GO:0004185">
    <property type="term" value="F:serine-type carboxypeptidase activity"/>
    <property type="evidence" value="ECO:0007669"/>
    <property type="project" value="InterPro"/>
</dbReference>
<proteinExistence type="inferred from homology"/>
<keyword evidence="3" id="KW-0645">Protease</keyword>
<dbReference type="OrthoDB" id="9802627at2"/>
<evidence type="ECO:0000313" key="4">
    <source>
        <dbReference type="Proteomes" id="UP000253314"/>
    </source>
</evidence>
<protein>
    <submittedName>
        <fullName evidence="3">D-alanyl-D-alanine carboxypeptidase/D-alanyl-D-alanine-endopeptidase</fullName>
    </submittedName>
</protein>
<dbReference type="Gene3D" id="3.40.710.10">
    <property type="entry name" value="DD-peptidase/beta-lactamase superfamily"/>
    <property type="match status" value="2"/>
</dbReference>
<evidence type="ECO:0000256" key="1">
    <source>
        <dbReference type="ARBA" id="ARBA00006096"/>
    </source>
</evidence>
<dbReference type="Pfam" id="PF02113">
    <property type="entry name" value="Peptidase_S13"/>
    <property type="match status" value="1"/>
</dbReference>
<keyword evidence="4" id="KW-1185">Reference proteome</keyword>
<dbReference type="Gene3D" id="3.50.80.20">
    <property type="entry name" value="D-Ala-D-Ala carboxypeptidase C, peptidase S13"/>
    <property type="match status" value="1"/>
</dbReference>
<dbReference type="PANTHER" id="PTHR30023">
    <property type="entry name" value="D-ALANYL-D-ALANINE CARBOXYPEPTIDASE"/>
    <property type="match status" value="1"/>
</dbReference>
<dbReference type="NCBIfam" id="TIGR00666">
    <property type="entry name" value="PBP4"/>
    <property type="match status" value="1"/>
</dbReference>
<accession>A0A366XZB3</accession>
<dbReference type="GO" id="GO:0000270">
    <property type="term" value="P:peptidoglycan metabolic process"/>
    <property type="evidence" value="ECO:0007669"/>
    <property type="project" value="TreeGrafter"/>
</dbReference>
<dbReference type="EMBL" id="QOCW01000012">
    <property type="protein sequence ID" value="RBW69271.1"/>
    <property type="molecule type" value="Genomic_DNA"/>
</dbReference>
<dbReference type="PRINTS" id="PR00922">
    <property type="entry name" value="DADACBPTASE3"/>
</dbReference>
<evidence type="ECO:0000256" key="2">
    <source>
        <dbReference type="ARBA" id="ARBA00022801"/>
    </source>
</evidence>
<dbReference type="AlphaFoldDB" id="A0A366XZB3"/>